<gene>
    <name evidence="2" type="ORF">GXP69_14395</name>
</gene>
<dbReference type="Pfam" id="PF13692">
    <property type="entry name" value="Glyco_trans_1_4"/>
    <property type="match status" value="1"/>
</dbReference>
<dbReference type="InterPro" id="IPR028098">
    <property type="entry name" value="Glyco_trans_4-like_N"/>
</dbReference>
<reference evidence="2 3" key="1">
    <citation type="submission" date="2020-02" db="EMBL/GenBank/DDBJ databases">
        <authorList>
            <person name="Kim M.K."/>
        </authorList>
    </citation>
    <scope>NUCLEOTIDE SEQUENCE [LARGE SCALE GENOMIC DNA]</scope>
    <source>
        <strain evidence="2 3">BT327</strain>
    </source>
</reference>
<dbReference type="AlphaFoldDB" id="A0A6B3LQ42"/>
<dbReference type="Gene3D" id="3.40.50.2000">
    <property type="entry name" value="Glycogen Phosphorylase B"/>
    <property type="match status" value="2"/>
</dbReference>
<organism evidence="2 3">
    <name type="scientific">Pontibacter burrus</name>
    <dbReference type="NCBI Taxonomy" id="2704466"/>
    <lineage>
        <taxon>Bacteria</taxon>
        <taxon>Pseudomonadati</taxon>
        <taxon>Bacteroidota</taxon>
        <taxon>Cytophagia</taxon>
        <taxon>Cytophagales</taxon>
        <taxon>Hymenobacteraceae</taxon>
        <taxon>Pontibacter</taxon>
    </lineage>
</organism>
<feature type="domain" description="Glycosyltransferase subfamily 4-like N-terminal" evidence="1">
    <location>
        <begin position="16"/>
        <end position="165"/>
    </location>
</feature>
<accession>A0A6B3LQ42</accession>
<proteinExistence type="predicted"/>
<keyword evidence="3" id="KW-1185">Reference proteome</keyword>
<dbReference type="CDD" id="cd03801">
    <property type="entry name" value="GT4_PimA-like"/>
    <property type="match status" value="1"/>
</dbReference>
<dbReference type="InterPro" id="IPR050194">
    <property type="entry name" value="Glycosyltransferase_grp1"/>
</dbReference>
<dbReference type="EMBL" id="JAAGWD010000006">
    <property type="protein sequence ID" value="NEM98889.1"/>
    <property type="molecule type" value="Genomic_DNA"/>
</dbReference>
<comment type="caution">
    <text evidence="2">The sequence shown here is derived from an EMBL/GenBank/DDBJ whole genome shotgun (WGS) entry which is preliminary data.</text>
</comment>
<dbReference type="PANTHER" id="PTHR45947">
    <property type="entry name" value="SULFOQUINOVOSYL TRANSFERASE SQD2"/>
    <property type="match status" value="1"/>
</dbReference>
<dbReference type="SUPFAM" id="SSF53756">
    <property type="entry name" value="UDP-Glycosyltransferase/glycogen phosphorylase"/>
    <property type="match status" value="1"/>
</dbReference>
<evidence type="ECO:0000313" key="3">
    <source>
        <dbReference type="Proteomes" id="UP000474777"/>
    </source>
</evidence>
<dbReference type="Pfam" id="PF13439">
    <property type="entry name" value="Glyco_transf_4"/>
    <property type="match status" value="1"/>
</dbReference>
<keyword evidence="2" id="KW-0808">Transferase</keyword>
<sequence>MRIALLTDGIYPYVLGGMQKHSYYLAKYLAQQKVEVLLYHTGPAEANTTELSGFTKDELSFIHSVYIPFPSVGKYPGHYVLESYLYAATIYRDLLRQNDVHFIYAQGFTGWKLVHAKKNGSKLPPIGINFHGVEMFQKAPNLNVRLQHLLLRTPVKYNLRHADIVFSLGGKLTALQEAITLKPVLEIPIGIERNWIGEFARENRQTRKFIFIGRYERRKGIEELQQVLKELDTNYSFEFIFIGPIPEEKQLRKDNIKYLGLIKEEQEVKHVLRDVDVLVCPSYSEGMPTVILEAMASGLAIVATDVGAVRTMVSEENGWLIPPANKKALRQAIVEAIELGAQSLHKKKEASLQLVIKSFTWDTVIKKTIDVMSNLVTF</sequence>
<dbReference type="PANTHER" id="PTHR45947:SF3">
    <property type="entry name" value="SULFOQUINOVOSYL TRANSFERASE SQD2"/>
    <property type="match status" value="1"/>
</dbReference>
<protein>
    <submittedName>
        <fullName evidence="2">Glycosyltransferase family 4 protein</fullName>
    </submittedName>
</protein>
<name>A0A6B3LQ42_9BACT</name>
<evidence type="ECO:0000313" key="2">
    <source>
        <dbReference type="EMBL" id="NEM98889.1"/>
    </source>
</evidence>
<dbReference type="Proteomes" id="UP000474777">
    <property type="component" value="Unassembled WGS sequence"/>
</dbReference>
<dbReference type="RefSeq" id="WP_163915776.1">
    <property type="nucleotide sequence ID" value="NZ_JAAGWD010000006.1"/>
</dbReference>
<evidence type="ECO:0000259" key="1">
    <source>
        <dbReference type="Pfam" id="PF13439"/>
    </source>
</evidence>
<dbReference type="GO" id="GO:0016757">
    <property type="term" value="F:glycosyltransferase activity"/>
    <property type="evidence" value="ECO:0007669"/>
    <property type="project" value="UniProtKB-ARBA"/>
</dbReference>